<evidence type="ECO:0000259" key="2">
    <source>
        <dbReference type="PROSITE" id="PS50835"/>
    </source>
</evidence>
<dbReference type="Proteomes" id="UP000005408">
    <property type="component" value="Unassembled WGS sequence"/>
</dbReference>
<dbReference type="SUPFAM" id="SSF57625">
    <property type="entry name" value="Invertebrate chitin-binding proteins"/>
    <property type="match status" value="1"/>
</dbReference>
<name>A0A8W8JKM6_MAGGI</name>
<dbReference type="InterPro" id="IPR007110">
    <property type="entry name" value="Ig-like_dom"/>
</dbReference>
<dbReference type="InterPro" id="IPR036508">
    <property type="entry name" value="Chitin-bd_dom_sf"/>
</dbReference>
<feature type="chain" id="PRO_5036476835" description="Ig-like domain-containing protein" evidence="1">
    <location>
        <begin position="18"/>
        <end position="368"/>
    </location>
</feature>
<evidence type="ECO:0000313" key="3">
    <source>
        <dbReference type="EnsemblMetazoa" id="G19906.1:cds"/>
    </source>
</evidence>
<sequence length="368" mass="41843">MFFVLFLGTVILGQVVPQNFEVMEGLLTEINQCKQIREKFSELKTEFSDIEIRGIHKDMRLKILTSVNSRLRAELRRVIQTNDLLKDKLREMSLKLGETRQPTSEIRVQNTTGEVGEGGKEISCTVTNHNNWTYFNIERNGQTVVHVAPDGRAQTRFNPKYLTITPTIRENLAEIAISFASLRCTDEGLYSCVIEGNVQSQSIAVVIKTPSTGKPSMSKIGDVIGYKPTDFKCEGQPSYPDGKLVFQVKLQNETVFRNFEFPDPTVVDKDRNCVRKQTISVTYVFTEVWDEAKIRCKYKHSEDYDETDLFVLSPTLCGQNTVDNRGIRHPQKSTHYVTCNEATPTVHQCPDNTCFDEIFQTCADICLV</sequence>
<accession>A0A8W8JKM6</accession>
<feature type="domain" description="Ig-like" evidence="2">
    <location>
        <begin position="102"/>
        <end position="204"/>
    </location>
</feature>
<evidence type="ECO:0000256" key="1">
    <source>
        <dbReference type="SAM" id="SignalP"/>
    </source>
</evidence>
<dbReference type="PROSITE" id="PS50835">
    <property type="entry name" value="IG_LIKE"/>
    <property type="match status" value="1"/>
</dbReference>
<reference evidence="3" key="1">
    <citation type="submission" date="2022-08" db="UniProtKB">
        <authorList>
            <consortium name="EnsemblMetazoa"/>
        </authorList>
    </citation>
    <scope>IDENTIFICATION</scope>
    <source>
        <strain evidence="3">05x7-T-G4-1.051#20</strain>
    </source>
</reference>
<feature type="signal peptide" evidence="1">
    <location>
        <begin position="1"/>
        <end position="17"/>
    </location>
</feature>
<dbReference type="AlphaFoldDB" id="A0A8W8JKM6"/>
<dbReference type="GO" id="GO:0008061">
    <property type="term" value="F:chitin binding"/>
    <property type="evidence" value="ECO:0007669"/>
    <property type="project" value="InterPro"/>
</dbReference>
<keyword evidence="4" id="KW-1185">Reference proteome</keyword>
<protein>
    <recommendedName>
        <fullName evidence="2">Ig-like domain-containing protein</fullName>
    </recommendedName>
</protein>
<dbReference type="OMA" id="EINQCKQ"/>
<proteinExistence type="predicted"/>
<dbReference type="OrthoDB" id="6090822at2759"/>
<keyword evidence="1" id="KW-0732">Signal</keyword>
<evidence type="ECO:0000313" key="4">
    <source>
        <dbReference type="Proteomes" id="UP000005408"/>
    </source>
</evidence>
<organism evidence="3 4">
    <name type="scientific">Magallana gigas</name>
    <name type="common">Pacific oyster</name>
    <name type="synonym">Crassostrea gigas</name>
    <dbReference type="NCBI Taxonomy" id="29159"/>
    <lineage>
        <taxon>Eukaryota</taxon>
        <taxon>Metazoa</taxon>
        <taxon>Spiralia</taxon>
        <taxon>Lophotrochozoa</taxon>
        <taxon>Mollusca</taxon>
        <taxon>Bivalvia</taxon>
        <taxon>Autobranchia</taxon>
        <taxon>Pteriomorphia</taxon>
        <taxon>Ostreida</taxon>
        <taxon>Ostreoidea</taxon>
        <taxon>Ostreidae</taxon>
        <taxon>Magallana</taxon>
    </lineage>
</organism>
<dbReference type="EnsemblMetazoa" id="G19906.1">
    <property type="protein sequence ID" value="G19906.1:cds"/>
    <property type="gene ID" value="G19906"/>
</dbReference>